<dbReference type="RefSeq" id="WP_150939912.1">
    <property type="nucleotide sequence ID" value="NZ_VYTZ01000021.1"/>
</dbReference>
<dbReference type="Proteomes" id="UP000327011">
    <property type="component" value="Unassembled WGS sequence"/>
</dbReference>
<dbReference type="AlphaFoldDB" id="A0A5J5JRI8"/>
<keyword evidence="2" id="KW-0238">DNA-binding</keyword>
<evidence type="ECO:0000256" key="3">
    <source>
        <dbReference type="ARBA" id="ARBA00023163"/>
    </source>
</evidence>
<dbReference type="GO" id="GO:0003700">
    <property type="term" value="F:DNA-binding transcription factor activity"/>
    <property type="evidence" value="ECO:0007669"/>
    <property type="project" value="TreeGrafter"/>
</dbReference>
<protein>
    <submittedName>
        <fullName evidence="7">Helix-turn-helix domain-containing protein</fullName>
    </submittedName>
</protein>
<dbReference type="GO" id="GO:0045892">
    <property type="term" value="P:negative regulation of DNA-templated transcription"/>
    <property type="evidence" value="ECO:0007669"/>
    <property type="project" value="TreeGrafter"/>
</dbReference>
<feature type="domain" description="IclR-ED" evidence="6">
    <location>
        <begin position="86"/>
        <end position="252"/>
    </location>
</feature>
<dbReference type="InterPro" id="IPR036390">
    <property type="entry name" value="WH_DNA-bd_sf"/>
</dbReference>
<dbReference type="Gene3D" id="1.10.10.10">
    <property type="entry name" value="Winged helix-like DNA-binding domain superfamily/Winged helix DNA-binding domain"/>
    <property type="match status" value="1"/>
</dbReference>
<evidence type="ECO:0000256" key="4">
    <source>
        <dbReference type="SAM" id="MobiDB-lite"/>
    </source>
</evidence>
<dbReference type="SUPFAM" id="SSF46785">
    <property type="entry name" value="Winged helix' DNA-binding domain"/>
    <property type="match status" value="1"/>
</dbReference>
<dbReference type="InterPro" id="IPR036388">
    <property type="entry name" value="WH-like_DNA-bd_sf"/>
</dbReference>
<dbReference type="Gene3D" id="3.30.450.40">
    <property type="match status" value="1"/>
</dbReference>
<keyword evidence="1" id="KW-0805">Transcription regulation</keyword>
<dbReference type="InterPro" id="IPR029016">
    <property type="entry name" value="GAF-like_dom_sf"/>
</dbReference>
<sequence length="259" mass="27370">MEVRDHAGAGPGRETADRAGAPPGRGVLEGAFHLLDVLSAAEGGAGLSELARDAGMPKATTYRLLRQLASLGAVQRHGQRYLVGRRLARLGDAWQPDPRLQAAAREPVRLLSSLTTTVTFLTVLEDDRIRVITATRGDITEVPPVLPGSELAGATAAGRVLLMHRPDDDEAPPGFTLAEWRRARTSFRRAGSIAADHQDVLPGICCVAVPVRGPDGEVVASVSALAIRPAVPAGLSELVLRASREITRNLGRADARSAE</sequence>
<comment type="caution">
    <text evidence="7">The sequence shown here is derived from an EMBL/GenBank/DDBJ whole genome shotgun (WGS) entry which is preliminary data.</text>
</comment>
<dbReference type="EMBL" id="VYTZ01000021">
    <property type="protein sequence ID" value="KAA9373680.1"/>
    <property type="molecule type" value="Genomic_DNA"/>
</dbReference>
<dbReference type="PROSITE" id="PS51078">
    <property type="entry name" value="ICLR_ED"/>
    <property type="match status" value="1"/>
</dbReference>
<accession>A0A5J5JRI8</accession>
<evidence type="ECO:0000313" key="8">
    <source>
        <dbReference type="Proteomes" id="UP000327011"/>
    </source>
</evidence>
<reference evidence="7 8" key="1">
    <citation type="submission" date="2019-09" db="EMBL/GenBank/DDBJ databases">
        <title>Screening of Novel Bioactive Compounds from Soil-Associated.</title>
        <authorList>
            <person name="Gong X."/>
        </authorList>
    </citation>
    <scope>NUCLEOTIDE SEQUENCE [LARGE SCALE GENOMIC DNA]</scope>
    <source>
        <strain evidence="7 8">Gxj-6</strain>
    </source>
</reference>
<evidence type="ECO:0000313" key="7">
    <source>
        <dbReference type="EMBL" id="KAA9373680.1"/>
    </source>
</evidence>
<dbReference type="GO" id="GO:0003677">
    <property type="term" value="F:DNA binding"/>
    <property type="evidence" value="ECO:0007669"/>
    <property type="project" value="UniProtKB-KW"/>
</dbReference>
<dbReference type="InterPro" id="IPR050707">
    <property type="entry name" value="HTH_MetabolicPath_Reg"/>
</dbReference>
<dbReference type="Pfam" id="PF09339">
    <property type="entry name" value="HTH_IclR"/>
    <property type="match status" value="1"/>
</dbReference>
<evidence type="ECO:0000256" key="1">
    <source>
        <dbReference type="ARBA" id="ARBA00023015"/>
    </source>
</evidence>
<name>A0A5J5JRI8_9ACTN</name>
<keyword evidence="8" id="KW-1185">Reference proteome</keyword>
<keyword evidence="3" id="KW-0804">Transcription</keyword>
<evidence type="ECO:0000256" key="2">
    <source>
        <dbReference type="ARBA" id="ARBA00023125"/>
    </source>
</evidence>
<dbReference type="SMART" id="SM00346">
    <property type="entry name" value="HTH_ICLR"/>
    <property type="match status" value="1"/>
</dbReference>
<organism evidence="7 8">
    <name type="scientific">Microbispora cellulosiformans</name>
    <dbReference type="NCBI Taxonomy" id="2614688"/>
    <lineage>
        <taxon>Bacteria</taxon>
        <taxon>Bacillati</taxon>
        <taxon>Actinomycetota</taxon>
        <taxon>Actinomycetes</taxon>
        <taxon>Streptosporangiales</taxon>
        <taxon>Streptosporangiaceae</taxon>
        <taxon>Microbispora</taxon>
    </lineage>
</organism>
<proteinExistence type="predicted"/>
<dbReference type="SUPFAM" id="SSF55781">
    <property type="entry name" value="GAF domain-like"/>
    <property type="match status" value="1"/>
</dbReference>
<gene>
    <name evidence="7" type="ORF">F5972_34410</name>
</gene>
<dbReference type="InterPro" id="IPR014757">
    <property type="entry name" value="Tscrpt_reg_IclR_C"/>
</dbReference>
<feature type="region of interest" description="Disordered" evidence="4">
    <location>
        <begin position="1"/>
        <end position="23"/>
    </location>
</feature>
<evidence type="ECO:0000259" key="6">
    <source>
        <dbReference type="PROSITE" id="PS51078"/>
    </source>
</evidence>
<dbReference type="PROSITE" id="PS51077">
    <property type="entry name" value="HTH_ICLR"/>
    <property type="match status" value="1"/>
</dbReference>
<dbReference type="PANTHER" id="PTHR30136">
    <property type="entry name" value="HELIX-TURN-HELIX TRANSCRIPTIONAL REGULATOR, ICLR FAMILY"/>
    <property type="match status" value="1"/>
</dbReference>
<dbReference type="PANTHER" id="PTHR30136:SF24">
    <property type="entry name" value="HTH-TYPE TRANSCRIPTIONAL REPRESSOR ALLR"/>
    <property type="match status" value="1"/>
</dbReference>
<dbReference type="InterPro" id="IPR005471">
    <property type="entry name" value="Tscrpt_reg_IclR_N"/>
</dbReference>
<feature type="domain" description="HTH iclR-type" evidence="5">
    <location>
        <begin position="25"/>
        <end position="85"/>
    </location>
</feature>
<evidence type="ECO:0000259" key="5">
    <source>
        <dbReference type="PROSITE" id="PS51077"/>
    </source>
</evidence>